<dbReference type="SUPFAM" id="SSF51261">
    <property type="entry name" value="Duplicated hybrid motif"/>
    <property type="match status" value="1"/>
</dbReference>
<proteinExistence type="predicted"/>
<evidence type="ECO:0000256" key="1">
    <source>
        <dbReference type="ARBA" id="ARBA00022729"/>
    </source>
</evidence>
<keyword evidence="1 2" id="KW-0732">Signal</keyword>
<dbReference type="RefSeq" id="WP_135119867.1">
    <property type="nucleotide sequence ID" value="NZ_SPQZ01000002.1"/>
</dbReference>
<reference evidence="4 5" key="1">
    <citation type="journal article" date="2018" name="J. Microbiol.">
        <title>Leifsonia flava sp. nov., a novel actinobacterium isolated from the rhizosphere of Aquilegia viridiflora.</title>
        <authorList>
            <person name="Cai Y."/>
            <person name="Tao W.Z."/>
            <person name="Ma Y.J."/>
            <person name="Cheng J."/>
            <person name="Zhang M.Y."/>
            <person name="Zhang Y.X."/>
        </authorList>
    </citation>
    <scope>NUCLEOTIDE SEQUENCE [LARGE SCALE GENOMIC DNA]</scope>
    <source>
        <strain evidence="4 5">SYP-B2174</strain>
    </source>
</reference>
<gene>
    <name evidence="4" type="ORF">E4M00_07580</name>
</gene>
<evidence type="ECO:0000256" key="2">
    <source>
        <dbReference type="SAM" id="SignalP"/>
    </source>
</evidence>
<evidence type="ECO:0000313" key="4">
    <source>
        <dbReference type="EMBL" id="TFV99336.1"/>
    </source>
</evidence>
<sequence length="176" mass="17587">MISRLGRGLRLLALCAAVGVLGFGASSAAGGASSTEVAPDPGWRWPLAPPVNVAAPFLAPATRYSAGHRGIDLVAASGTPVLAPTDGVVSFAGTVVDRPLVTIDHGDGVLVSLEPVLATAAEGEPVARGQPIGSVAAGGHCADGCLHLGVRVYGEYVSPLVFITGLPRAVLLPLGR</sequence>
<feature type="domain" description="M23ase beta-sheet core" evidence="3">
    <location>
        <begin position="67"/>
        <end position="159"/>
    </location>
</feature>
<feature type="signal peptide" evidence="2">
    <location>
        <begin position="1"/>
        <end position="28"/>
    </location>
</feature>
<protein>
    <submittedName>
        <fullName evidence="4">M23 family metallopeptidase</fullName>
    </submittedName>
</protein>
<comment type="caution">
    <text evidence="4">The sequence shown here is derived from an EMBL/GenBank/DDBJ whole genome shotgun (WGS) entry which is preliminary data.</text>
</comment>
<dbReference type="InterPro" id="IPR050570">
    <property type="entry name" value="Cell_wall_metabolism_enzyme"/>
</dbReference>
<dbReference type="AlphaFoldDB" id="A0A4Y9R747"/>
<dbReference type="InterPro" id="IPR011055">
    <property type="entry name" value="Dup_hybrid_motif"/>
</dbReference>
<evidence type="ECO:0000259" key="3">
    <source>
        <dbReference type="Pfam" id="PF01551"/>
    </source>
</evidence>
<dbReference type="EMBL" id="SPQZ01000002">
    <property type="protein sequence ID" value="TFV99336.1"/>
    <property type="molecule type" value="Genomic_DNA"/>
</dbReference>
<dbReference type="PANTHER" id="PTHR21666:SF289">
    <property type="entry name" value="L-ALA--D-GLU ENDOPEPTIDASE"/>
    <property type="match status" value="1"/>
</dbReference>
<name>A0A4Y9R747_9MICO</name>
<dbReference type="Pfam" id="PF01551">
    <property type="entry name" value="Peptidase_M23"/>
    <property type="match status" value="1"/>
</dbReference>
<dbReference type="GO" id="GO:0004222">
    <property type="term" value="F:metalloendopeptidase activity"/>
    <property type="evidence" value="ECO:0007669"/>
    <property type="project" value="TreeGrafter"/>
</dbReference>
<keyword evidence="5" id="KW-1185">Reference proteome</keyword>
<dbReference type="Proteomes" id="UP000298127">
    <property type="component" value="Unassembled WGS sequence"/>
</dbReference>
<dbReference type="Gene3D" id="2.70.70.10">
    <property type="entry name" value="Glucose Permease (Domain IIA)"/>
    <property type="match status" value="1"/>
</dbReference>
<evidence type="ECO:0000313" key="5">
    <source>
        <dbReference type="Proteomes" id="UP000298127"/>
    </source>
</evidence>
<organism evidence="4 5">
    <name type="scientific">Orlajensenia leifsoniae</name>
    <dbReference type="NCBI Taxonomy" id="2561933"/>
    <lineage>
        <taxon>Bacteria</taxon>
        <taxon>Bacillati</taxon>
        <taxon>Actinomycetota</taxon>
        <taxon>Actinomycetes</taxon>
        <taxon>Micrococcales</taxon>
        <taxon>Microbacteriaceae</taxon>
        <taxon>Orlajensenia</taxon>
    </lineage>
</organism>
<dbReference type="InterPro" id="IPR016047">
    <property type="entry name" value="M23ase_b-sheet_dom"/>
</dbReference>
<feature type="chain" id="PRO_5021281311" evidence="2">
    <location>
        <begin position="29"/>
        <end position="176"/>
    </location>
</feature>
<dbReference type="PANTHER" id="PTHR21666">
    <property type="entry name" value="PEPTIDASE-RELATED"/>
    <property type="match status" value="1"/>
</dbReference>
<accession>A0A4Y9R747</accession>
<dbReference type="CDD" id="cd12797">
    <property type="entry name" value="M23_peptidase"/>
    <property type="match status" value="1"/>
</dbReference>